<gene>
    <name evidence="7" type="ordered locus">TEQUI_0910</name>
</gene>
<dbReference type="Pfam" id="PF00497">
    <property type="entry name" value="SBP_bac_3"/>
    <property type="match status" value="1"/>
</dbReference>
<accession>A0A654KHF9</accession>
<evidence type="ECO:0000256" key="5">
    <source>
        <dbReference type="SAM" id="SignalP"/>
    </source>
</evidence>
<evidence type="ECO:0000256" key="3">
    <source>
        <dbReference type="ARBA" id="ARBA00022729"/>
    </source>
</evidence>
<dbReference type="AlphaFoldDB" id="A0A654KHF9"/>
<proteinExistence type="inferred from homology"/>
<dbReference type="GO" id="GO:0030313">
    <property type="term" value="C:cell envelope"/>
    <property type="evidence" value="ECO:0007669"/>
    <property type="project" value="UniProtKB-SubCell"/>
</dbReference>
<dbReference type="Proteomes" id="UP000007472">
    <property type="component" value="Chromosome"/>
</dbReference>
<protein>
    <submittedName>
        <fullName evidence="7">Lysine-arginine-ornithine-binding periplasmic protein</fullName>
    </submittedName>
</protein>
<dbReference type="PROSITE" id="PS01039">
    <property type="entry name" value="SBP_BACTERIAL_3"/>
    <property type="match status" value="1"/>
</dbReference>
<dbReference type="InterPro" id="IPR018313">
    <property type="entry name" value="SBP_3_CS"/>
</dbReference>
<dbReference type="SMART" id="SM00062">
    <property type="entry name" value="PBPb"/>
    <property type="match status" value="1"/>
</dbReference>
<reference evidence="7 8" key="1">
    <citation type="journal article" date="2011" name="J. Bacteriol.">
        <title>Genome sequence of Taylorella equigenitalis MCE9, the causative agent of contagious equine metritis.</title>
        <authorList>
            <person name="Hebert L."/>
            <person name="Moumen B."/>
            <person name="Duquesne F."/>
            <person name="Breuil M.F."/>
            <person name="Laugier C."/>
            <person name="Batto J.M."/>
            <person name="Renault P."/>
            <person name="Petry S."/>
        </authorList>
    </citation>
    <scope>NUCLEOTIDE SEQUENCE [LARGE SCALE GENOMIC DNA]</scope>
    <source>
        <strain evidence="7 8">MCE9</strain>
    </source>
</reference>
<dbReference type="KEGG" id="teq:TEQUI_0910"/>
<evidence type="ECO:0000313" key="7">
    <source>
        <dbReference type="EMBL" id="ADU91842.1"/>
    </source>
</evidence>
<dbReference type="PANTHER" id="PTHR35936:SF13">
    <property type="entry name" value="HISTIDINE-BINDING PERIPLASMIC PROTEIN"/>
    <property type="match status" value="1"/>
</dbReference>
<feature type="signal peptide" evidence="5">
    <location>
        <begin position="1"/>
        <end position="23"/>
    </location>
</feature>
<feature type="domain" description="Solute-binding protein family 3/N-terminal" evidence="6">
    <location>
        <begin position="27"/>
        <end position="256"/>
    </location>
</feature>
<evidence type="ECO:0000256" key="1">
    <source>
        <dbReference type="ARBA" id="ARBA00004196"/>
    </source>
</evidence>
<dbReference type="SUPFAM" id="SSF53850">
    <property type="entry name" value="Periplasmic binding protein-like II"/>
    <property type="match status" value="1"/>
</dbReference>
<dbReference type="PANTHER" id="PTHR35936">
    <property type="entry name" value="MEMBRANE-BOUND LYTIC MUREIN TRANSGLYCOSYLASE F"/>
    <property type="match status" value="1"/>
</dbReference>
<name>A0A654KHF9_TAYEM</name>
<dbReference type="InterPro" id="IPR001638">
    <property type="entry name" value="Solute-binding_3/MltF_N"/>
</dbReference>
<feature type="chain" id="PRO_5024827362" evidence="5">
    <location>
        <begin position="24"/>
        <end position="259"/>
    </location>
</feature>
<evidence type="ECO:0000259" key="6">
    <source>
        <dbReference type="SMART" id="SM00062"/>
    </source>
</evidence>
<sequence length="259" mass="28756">MTLIRKVLLAGFMASTMAGAVHAEDKVIRFGSDATYAPFEYMNAEGEVIGFDIDIAKAMCERMKAKCTFQNQAWDGIIPALRAKKFDVIASSMSITPERQKAVAFTKMIWNSPNPLVGKKGATAQPTVEGTKGKVIGVQQATIQDRYATKYFKDAQIKRYKTFDDALNDLVLGRVELVFCDVGVGDEFLKSSKGADFEFIGDAVLSKDDPEIFGVGTGFAVRKQDKELLESLNKAFDEVRADGTYDKIQKQYFKVDMYQ</sequence>
<evidence type="ECO:0000256" key="2">
    <source>
        <dbReference type="ARBA" id="ARBA00010333"/>
    </source>
</evidence>
<organism evidence="7 8">
    <name type="scientific">Taylorella equigenitalis (strain MCE9)</name>
    <dbReference type="NCBI Taxonomy" id="937774"/>
    <lineage>
        <taxon>Bacteria</taxon>
        <taxon>Pseudomonadati</taxon>
        <taxon>Pseudomonadota</taxon>
        <taxon>Betaproteobacteria</taxon>
        <taxon>Burkholderiales</taxon>
        <taxon>Alcaligenaceae</taxon>
        <taxon>Taylorella</taxon>
    </lineage>
</organism>
<comment type="similarity">
    <text evidence="2 4">Belongs to the bacterial solute-binding protein 3 family.</text>
</comment>
<comment type="subcellular location">
    <subcellularLocation>
        <location evidence="1">Cell envelope</location>
    </subcellularLocation>
</comment>
<evidence type="ECO:0000313" key="8">
    <source>
        <dbReference type="Proteomes" id="UP000007472"/>
    </source>
</evidence>
<dbReference type="EMBL" id="CP002456">
    <property type="protein sequence ID" value="ADU91842.1"/>
    <property type="molecule type" value="Genomic_DNA"/>
</dbReference>
<evidence type="ECO:0000256" key="4">
    <source>
        <dbReference type="RuleBase" id="RU003744"/>
    </source>
</evidence>
<keyword evidence="3 5" id="KW-0732">Signal</keyword>
<dbReference type="Gene3D" id="3.40.190.10">
    <property type="entry name" value="Periplasmic binding protein-like II"/>
    <property type="match status" value="2"/>
</dbReference>